<gene>
    <name evidence="2" type="ORF">Adt_20362</name>
</gene>
<evidence type="ECO:0000313" key="2">
    <source>
        <dbReference type="EMBL" id="KAL2504741.1"/>
    </source>
</evidence>
<comment type="caution">
    <text evidence="2">The sequence shown here is derived from an EMBL/GenBank/DDBJ whole genome shotgun (WGS) entry which is preliminary data.</text>
</comment>
<evidence type="ECO:0000313" key="3">
    <source>
        <dbReference type="Proteomes" id="UP001604336"/>
    </source>
</evidence>
<evidence type="ECO:0000259" key="1">
    <source>
        <dbReference type="Pfam" id="PF12776"/>
    </source>
</evidence>
<sequence>MKNPIKSIVVKPASPTRKNSKWANREHQIVLTTCETVIAKGHRSGKCFSKHVWERLVHLFNTSAANSQLKNQWDLMRKRQSTPNLEIGMFVKPGCNSLFFGKSFDLDKYAMIPTKLTHWGFDGFINIGSESLHESLPINVETRDSSDEGPVELRSNSRMGIFGCHNSDKWKRFGA</sequence>
<feature type="domain" description="Myb/SANT-like" evidence="1">
    <location>
        <begin position="21"/>
        <end position="79"/>
    </location>
</feature>
<proteinExistence type="predicted"/>
<reference evidence="3" key="1">
    <citation type="submission" date="2024-07" db="EMBL/GenBank/DDBJ databases">
        <title>Two chromosome-level genome assemblies of Korean endemic species Abeliophyllum distichum and Forsythia ovata (Oleaceae).</title>
        <authorList>
            <person name="Jang H."/>
        </authorList>
    </citation>
    <scope>NUCLEOTIDE SEQUENCE [LARGE SCALE GENOMIC DNA]</scope>
</reference>
<dbReference type="Pfam" id="PF12776">
    <property type="entry name" value="Myb_DNA-bind_3"/>
    <property type="match status" value="1"/>
</dbReference>
<keyword evidence="3" id="KW-1185">Reference proteome</keyword>
<dbReference type="InterPro" id="IPR024752">
    <property type="entry name" value="Myb/SANT-like_dom"/>
</dbReference>
<dbReference type="Proteomes" id="UP001604336">
    <property type="component" value="Unassembled WGS sequence"/>
</dbReference>
<name>A0ABD1SWC5_9LAMI</name>
<dbReference type="EMBL" id="JBFOLK010000006">
    <property type="protein sequence ID" value="KAL2504741.1"/>
    <property type="molecule type" value="Genomic_DNA"/>
</dbReference>
<accession>A0ABD1SWC5</accession>
<protein>
    <recommendedName>
        <fullName evidence="1">Myb/SANT-like domain-containing protein</fullName>
    </recommendedName>
</protein>
<dbReference type="AlphaFoldDB" id="A0ABD1SWC5"/>
<organism evidence="2 3">
    <name type="scientific">Abeliophyllum distichum</name>
    <dbReference type="NCBI Taxonomy" id="126358"/>
    <lineage>
        <taxon>Eukaryota</taxon>
        <taxon>Viridiplantae</taxon>
        <taxon>Streptophyta</taxon>
        <taxon>Embryophyta</taxon>
        <taxon>Tracheophyta</taxon>
        <taxon>Spermatophyta</taxon>
        <taxon>Magnoliopsida</taxon>
        <taxon>eudicotyledons</taxon>
        <taxon>Gunneridae</taxon>
        <taxon>Pentapetalae</taxon>
        <taxon>asterids</taxon>
        <taxon>lamiids</taxon>
        <taxon>Lamiales</taxon>
        <taxon>Oleaceae</taxon>
        <taxon>Forsythieae</taxon>
        <taxon>Abeliophyllum</taxon>
    </lineage>
</organism>